<dbReference type="Pfam" id="PF14136">
    <property type="entry name" value="DUF4303"/>
    <property type="match status" value="1"/>
</dbReference>
<proteinExistence type="predicted"/>
<sequence>MNAAEKARIRQHAADLIRYSFPLIRAEAGQAGKHLAAYYFALVDDFFAAADNAITHEDMQAFDPDSTLLGAIWDGRCKLYEGSYRAVDPHTGAWPDNQSALYKETWLLAEQAADDEAQYQTLRRDFETCLLEALAQCDAEGLFGDRRENGLLLFAFYIDDYDGNGKKSLLRRSAEQLNPAEARDKLK</sequence>
<dbReference type="Proteomes" id="UP000254572">
    <property type="component" value="Unassembled WGS sequence"/>
</dbReference>
<accession>A0A381E143</accession>
<name>A0A381E143_9GAMM</name>
<dbReference type="OrthoDB" id="8612208at2"/>
<protein>
    <recommendedName>
        <fullName evidence="3">DUF4303 domain-containing protein</fullName>
    </recommendedName>
</protein>
<evidence type="ECO:0000313" key="1">
    <source>
        <dbReference type="EMBL" id="SUX19459.1"/>
    </source>
</evidence>
<evidence type="ECO:0000313" key="2">
    <source>
        <dbReference type="Proteomes" id="UP000254572"/>
    </source>
</evidence>
<dbReference type="EMBL" id="UFUW01000001">
    <property type="protein sequence ID" value="SUX19459.1"/>
    <property type="molecule type" value="Genomic_DNA"/>
</dbReference>
<reference evidence="1 2" key="1">
    <citation type="submission" date="2018-06" db="EMBL/GenBank/DDBJ databases">
        <authorList>
            <consortium name="Pathogen Informatics"/>
            <person name="Doyle S."/>
        </authorList>
    </citation>
    <scope>NUCLEOTIDE SEQUENCE [LARGE SCALE GENOMIC DNA]</scope>
    <source>
        <strain evidence="1 2">NCTC13294</strain>
    </source>
</reference>
<evidence type="ECO:0008006" key="3">
    <source>
        <dbReference type="Google" id="ProtNLM"/>
    </source>
</evidence>
<keyword evidence="2" id="KW-1185">Reference proteome</keyword>
<dbReference type="InterPro" id="IPR025409">
    <property type="entry name" value="DUF4303"/>
</dbReference>
<dbReference type="AlphaFoldDB" id="A0A381E143"/>
<dbReference type="RefSeq" id="WP_115612744.1">
    <property type="nucleotide sequence ID" value="NZ_JBHLZC010000001.1"/>
</dbReference>
<gene>
    <name evidence="1" type="ORF">NCTC13294_00518</name>
</gene>
<organism evidence="1 2">
    <name type="scientific">Cardiobacterium valvarum</name>
    <dbReference type="NCBI Taxonomy" id="194702"/>
    <lineage>
        <taxon>Bacteria</taxon>
        <taxon>Pseudomonadati</taxon>
        <taxon>Pseudomonadota</taxon>
        <taxon>Gammaproteobacteria</taxon>
        <taxon>Cardiobacteriales</taxon>
        <taxon>Cardiobacteriaceae</taxon>
        <taxon>Cardiobacterium</taxon>
    </lineage>
</organism>